<dbReference type="EMBL" id="GEDG01041403">
    <property type="protein sequence ID" value="JAP06416.1"/>
    <property type="molecule type" value="Transcribed_RNA"/>
</dbReference>
<proteinExistence type="predicted"/>
<dbReference type="AlphaFoldDB" id="A0A0V0GGE8"/>
<sequence length="61" mass="7372">CFSGSQIHIIGYLQCNLESKQKRHISSFWHESFLPLEVSILKRQISLFLRHESFTSRWFQF</sequence>
<evidence type="ECO:0000313" key="1">
    <source>
        <dbReference type="EMBL" id="JAP06416.1"/>
    </source>
</evidence>
<protein>
    <submittedName>
        <fullName evidence="1">Putative ovule protein</fullName>
    </submittedName>
</protein>
<reference evidence="1" key="1">
    <citation type="submission" date="2015-12" db="EMBL/GenBank/DDBJ databases">
        <title>Gene expression during late stages of embryo sac development: a critical building block for successful pollen-pistil interactions.</title>
        <authorList>
            <person name="Liu Y."/>
            <person name="Joly V."/>
            <person name="Sabar M."/>
            <person name="Matton D.P."/>
        </authorList>
    </citation>
    <scope>NUCLEOTIDE SEQUENCE</scope>
</reference>
<accession>A0A0V0GGE8</accession>
<feature type="non-terminal residue" evidence="1">
    <location>
        <position position="1"/>
    </location>
</feature>
<organism evidence="1">
    <name type="scientific">Solanum chacoense</name>
    <name type="common">Chaco potato</name>
    <dbReference type="NCBI Taxonomy" id="4108"/>
    <lineage>
        <taxon>Eukaryota</taxon>
        <taxon>Viridiplantae</taxon>
        <taxon>Streptophyta</taxon>
        <taxon>Embryophyta</taxon>
        <taxon>Tracheophyta</taxon>
        <taxon>Spermatophyta</taxon>
        <taxon>Magnoliopsida</taxon>
        <taxon>eudicotyledons</taxon>
        <taxon>Gunneridae</taxon>
        <taxon>Pentapetalae</taxon>
        <taxon>asterids</taxon>
        <taxon>lamiids</taxon>
        <taxon>Solanales</taxon>
        <taxon>Solanaceae</taxon>
        <taxon>Solanoideae</taxon>
        <taxon>Solaneae</taxon>
        <taxon>Solanum</taxon>
    </lineage>
</organism>
<name>A0A0V0GGE8_SOLCH</name>